<evidence type="ECO:0000256" key="5">
    <source>
        <dbReference type="ARBA" id="ARBA00022679"/>
    </source>
</evidence>
<keyword evidence="12" id="KW-0472">Membrane</keyword>
<dbReference type="EC" id="2.7.13.3" evidence="3"/>
<keyword evidence="13" id="KW-0175">Coiled coil</keyword>
<dbReference type="SMART" id="SM00091">
    <property type="entry name" value="PAS"/>
    <property type="match status" value="3"/>
</dbReference>
<dbReference type="InterPro" id="IPR000014">
    <property type="entry name" value="PAS"/>
</dbReference>
<dbReference type="InterPro" id="IPR004358">
    <property type="entry name" value="Sig_transdc_His_kin-like_C"/>
</dbReference>
<dbReference type="GO" id="GO:0006355">
    <property type="term" value="P:regulation of DNA-templated transcription"/>
    <property type="evidence" value="ECO:0007669"/>
    <property type="project" value="InterPro"/>
</dbReference>
<dbReference type="GO" id="GO:0000156">
    <property type="term" value="F:phosphorelay response regulator activity"/>
    <property type="evidence" value="ECO:0007669"/>
    <property type="project" value="TreeGrafter"/>
</dbReference>
<dbReference type="GO" id="GO:0005524">
    <property type="term" value="F:ATP binding"/>
    <property type="evidence" value="ECO:0007669"/>
    <property type="project" value="UniProtKB-KW"/>
</dbReference>
<keyword evidence="18" id="KW-1185">Reference proteome</keyword>
<dbReference type="CDD" id="cd00130">
    <property type="entry name" value="PAS"/>
    <property type="match status" value="2"/>
</dbReference>
<dbReference type="InterPro" id="IPR035965">
    <property type="entry name" value="PAS-like_dom_sf"/>
</dbReference>
<dbReference type="Pfam" id="PF00989">
    <property type="entry name" value="PAS"/>
    <property type="match status" value="1"/>
</dbReference>
<dbReference type="Pfam" id="PF13426">
    <property type="entry name" value="PAS_9"/>
    <property type="match status" value="2"/>
</dbReference>
<evidence type="ECO:0000259" key="15">
    <source>
        <dbReference type="PROSITE" id="PS50112"/>
    </source>
</evidence>
<evidence type="ECO:0000256" key="11">
    <source>
        <dbReference type="ARBA" id="ARBA00023012"/>
    </source>
</evidence>
<keyword evidence="4" id="KW-0597">Phosphoprotein</keyword>
<evidence type="ECO:0000256" key="6">
    <source>
        <dbReference type="ARBA" id="ARBA00022692"/>
    </source>
</evidence>
<evidence type="ECO:0000256" key="8">
    <source>
        <dbReference type="ARBA" id="ARBA00022777"/>
    </source>
</evidence>
<dbReference type="Pfam" id="PF00512">
    <property type="entry name" value="HisKA"/>
    <property type="match status" value="1"/>
</dbReference>
<evidence type="ECO:0000259" key="14">
    <source>
        <dbReference type="PROSITE" id="PS50109"/>
    </source>
</evidence>
<dbReference type="InterPro" id="IPR036097">
    <property type="entry name" value="HisK_dim/P_sf"/>
</dbReference>
<keyword evidence="10" id="KW-1133">Transmembrane helix</keyword>
<evidence type="ECO:0000256" key="7">
    <source>
        <dbReference type="ARBA" id="ARBA00022741"/>
    </source>
</evidence>
<feature type="domain" description="PAS" evidence="15">
    <location>
        <begin position="294"/>
        <end position="339"/>
    </location>
</feature>
<feature type="domain" description="PAC" evidence="16">
    <location>
        <begin position="368"/>
        <end position="421"/>
    </location>
</feature>
<proteinExistence type="predicted"/>
<evidence type="ECO:0000256" key="4">
    <source>
        <dbReference type="ARBA" id="ARBA00022553"/>
    </source>
</evidence>
<dbReference type="GO" id="GO:0007234">
    <property type="term" value="P:osmosensory signaling via phosphorelay pathway"/>
    <property type="evidence" value="ECO:0007669"/>
    <property type="project" value="TreeGrafter"/>
</dbReference>
<dbReference type="NCBIfam" id="TIGR00229">
    <property type="entry name" value="sensory_box"/>
    <property type="match status" value="2"/>
</dbReference>
<dbReference type="SUPFAM" id="SSF47384">
    <property type="entry name" value="Homodimeric domain of signal transducing histidine kinase"/>
    <property type="match status" value="1"/>
</dbReference>
<feature type="domain" description="Histidine kinase" evidence="14">
    <location>
        <begin position="446"/>
        <end position="665"/>
    </location>
</feature>
<sequence length="665" mass="75341">MVVNKEMLGFENDNNGHSSDIDTSLSLLVNEISFSDIENSQAFYDMVDQLMLIVGDDNCVIMANKKAKDYFGFETCPLNEDFIELCIPEQEKEFATSFISSFFQESPEEAASTCSTELLFKDPGGSISTFLINVSLLKDRDSSKKAVIISCVNIQDKNNFENEMLSDIEKLFKHLDSVPYALVFSDYTGKITFWNRNATKLFGFTKDEIIGECITKIMPKRYRKAHEGWDEIISIGKSPIVGKIIEVTGLRKDDTEFPIEMAITTTRYKGDIFHGAIINDISQRKMKERLTSIAKNKYRMMFEKSPLGIFHFDENGVITQCNEILVRILGVPEEQVISQIIGFNIIDSFSDDHNLKKAIRHVLAGIPAKYEDDFQSPFSDKIIPIKAEFSPVVSDEGKFMGGVCVVEDFTERKAAERELNQYAEDLAKANEELKSLDRMKDEFISNLRHELKTPLIPIKGYSELMYEGAMGELTQKQKDAVEKMMFSSERLRRLIDSLLYVSITESGNLEYTFLPLRISEVIDSALHDRDPEIKRKKHVVEKTIPSDIPLINGDLDYLEEVFINIIDNSIKFMHDDGKITITGVLQEDNKIHIKMADEGIGISEENLPNIFNRFYQVDGSSTRKYGGNGLGLYICKKIIEAHSGSIWAESKEGSGTTIHILLPAK</sequence>
<evidence type="ECO:0000256" key="13">
    <source>
        <dbReference type="SAM" id="Coils"/>
    </source>
</evidence>
<dbReference type="Gene3D" id="3.30.565.10">
    <property type="entry name" value="Histidine kinase-like ATPase, C-terminal domain"/>
    <property type="match status" value="1"/>
</dbReference>
<dbReference type="Proteomes" id="UP000199259">
    <property type="component" value="Unassembled WGS sequence"/>
</dbReference>
<dbReference type="SUPFAM" id="SSF55785">
    <property type="entry name" value="PYP-like sensor domain (PAS domain)"/>
    <property type="match status" value="2"/>
</dbReference>
<evidence type="ECO:0000256" key="3">
    <source>
        <dbReference type="ARBA" id="ARBA00012438"/>
    </source>
</evidence>
<dbReference type="SUPFAM" id="SSF55874">
    <property type="entry name" value="ATPase domain of HSP90 chaperone/DNA topoisomerase II/histidine kinase"/>
    <property type="match status" value="1"/>
</dbReference>
<evidence type="ECO:0000256" key="12">
    <source>
        <dbReference type="ARBA" id="ARBA00023136"/>
    </source>
</evidence>
<evidence type="ECO:0000256" key="2">
    <source>
        <dbReference type="ARBA" id="ARBA00004141"/>
    </source>
</evidence>
<evidence type="ECO:0000256" key="1">
    <source>
        <dbReference type="ARBA" id="ARBA00000085"/>
    </source>
</evidence>
<organism evidence="17 18">
    <name type="scientific">Methanolobus vulcani</name>
    <dbReference type="NCBI Taxonomy" id="38026"/>
    <lineage>
        <taxon>Archaea</taxon>
        <taxon>Methanobacteriati</taxon>
        <taxon>Methanobacteriota</taxon>
        <taxon>Stenosarchaea group</taxon>
        <taxon>Methanomicrobia</taxon>
        <taxon>Methanosarcinales</taxon>
        <taxon>Methanosarcinaceae</taxon>
        <taxon>Methanolobus</taxon>
    </lineage>
</organism>
<keyword evidence="9" id="KW-0067">ATP-binding</keyword>
<dbReference type="InterPro" id="IPR005467">
    <property type="entry name" value="His_kinase_dom"/>
</dbReference>
<dbReference type="Pfam" id="PF02518">
    <property type="entry name" value="HATPase_c"/>
    <property type="match status" value="1"/>
</dbReference>
<feature type="domain" description="PAS" evidence="15">
    <location>
        <begin position="167"/>
        <end position="212"/>
    </location>
</feature>
<dbReference type="PROSITE" id="PS50109">
    <property type="entry name" value="HIS_KIN"/>
    <property type="match status" value="1"/>
</dbReference>
<dbReference type="PANTHER" id="PTHR42878">
    <property type="entry name" value="TWO-COMPONENT HISTIDINE KINASE"/>
    <property type="match status" value="1"/>
</dbReference>
<keyword evidence="8 17" id="KW-0418">Kinase</keyword>
<dbReference type="SMART" id="SM00388">
    <property type="entry name" value="HisKA"/>
    <property type="match status" value="1"/>
</dbReference>
<dbReference type="FunFam" id="3.30.565.10:FF:000006">
    <property type="entry name" value="Sensor histidine kinase WalK"/>
    <property type="match status" value="1"/>
</dbReference>
<comment type="catalytic activity">
    <reaction evidence="1">
        <text>ATP + protein L-histidine = ADP + protein N-phospho-L-histidine.</text>
        <dbReference type="EC" id="2.7.13.3"/>
    </reaction>
</comment>
<keyword evidence="6" id="KW-0812">Transmembrane</keyword>
<evidence type="ECO:0000313" key="18">
    <source>
        <dbReference type="Proteomes" id="UP000199259"/>
    </source>
</evidence>
<evidence type="ECO:0000256" key="10">
    <source>
        <dbReference type="ARBA" id="ARBA00022989"/>
    </source>
</evidence>
<dbReference type="InterPro" id="IPR003661">
    <property type="entry name" value="HisK_dim/P_dom"/>
</dbReference>
<dbReference type="InterPro" id="IPR000700">
    <property type="entry name" value="PAS-assoc_C"/>
</dbReference>
<dbReference type="PRINTS" id="PR00344">
    <property type="entry name" value="BCTRLSENSOR"/>
</dbReference>
<reference evidence="17 18" key="1">
    <citation type="submission" date="2016-10" db="EMBL/GenBank/DDBJ databases">
        <authorList>
            <person name="Varghese N."/>
            <person name="Submissions S."/>
        </authorList>
    </citation>
    <scope>NUCLEOTIDE SEQUENCE [LARGE SCALE GENOMIC DNA]</scope>
    <source>
        <strain evidence="17 18">PL 12/M</strain>
    </source>
</reference>
<dbReference type="PROSITE" id="PS50113">
    <property type="entry name" value="PAC"/>
    <property type="match status" value="1"/>
</dbReference>
<dbReference type="AlphaFoldDB" id="A0A7Z7AYD6"/>
<evidence type="ECO:0000256" key="9">
    <source>
        <dbReference type="ARBA" id="ARBA00022840"/>
    </source>
</evidence>
<dbReference type="SMART" id="SM00086">
    <property type="entry name" value="PAC"/>
    <property type="match status" value="3"/>
</dbReference>
<dbReference type="InterPro" id="IPR036890">
    <property type="entry name" value="HATPase_C_sf"/>
</dbReference>
<evidence type="ECO:0000313" key="17">
    <source>
        <dbReference type="EMBL" id="SDF54389.1"/>
    </source>
</evidence>
<dbReference type="RefSeq" id="WP_091708949.1">
    <property type="nucleotide sequence ID" value="NZ_FNCA01000002.1"/>
</dbReference>
<dbReference type="CDD" id="cd00082">
    <property type="entry name" value="HisKA"/>
    <property type="match status" value="1"/>
</dbReference>
<dbReference type="InterPro" id="IPR013767">
    <property type="entry name" value="PAS_fold"/>
</dbReference>
<name>A0A7Z7AYD6_9EURY</name>
<dbReference type="EMBL" id="FNCA01000002">
    <property type="protein sequence ID" value="SDF54389.1"/>
    <property type="molecule type" value="Genomic_DNA"/>
</dbReference>
<accession>A0A7Z7AYD6</accession>
<dbReference type="InterPro" id="IPR050351">
    <property type="entry name" value="BphY/WalK/GraS-like"/>
</dbReference>
<feature type="coiled-coil region" evidence="13">
    <location>
        <begin position="412"/>
        <end position="446"/>
    </location>
</feature>
<protein>
    <recommendedName>
        <fullName evidence="3">histidine kinase</fullName>
        <ecNumber evidence="3">2.7.13.3</ecNumber>
    </recommendedName>
</protein>
<dbReference type="SMART" id="SM00387">
    <property type="entry name" value="HATPase_c"/>
    <property type="match status" value="1"/>
</dbReference>
<dbReference type="GO" id="GO:0000155">
    <property type="term" value="F:phosphorelay sensor kinase activity"/>
    <property type="evidence" value="ECO:0007669"/>
    <property type="project" value="InterPro"/>
</dbReference>
<keyword evidence="11" id="KW-0902">Two-component regulatory system</keyword>
<comment type="caution">
    <text evidence="17">The sequence shown here is derived from an EMBL/GenBank/DDBJ whole genome shotgun (WGS) entry which is preliminary data.</text>
</comment>
<dbReference type="PANTHER" id="PTHR42878:SF7">
    <property type="entry name" value="SENSOR HISTIDINE KINASE GLRK"/>
    <property type="match status" value="1"/>
</dbReference>
<keyword evidence="5" id="KW-0808">Transferase</keyword>
<dbReference type="PROSITE" id="PS50112">
    <property type="entry name" value="PAS"/>
    <property type="match status" value="2"/>
</dbReference>
<evidence type="ECO:0000259" key="16">
    <source>
        <dbReference type="PROSITE" id="PS50113"/>
    </source>
</evidence>
<gene>
    <name evidence="17" type="ORF">SAMN04488589_0836</name>
</gene>
<dbReference type="Gene3D" id="3.30.450.20">
    <property type="entry name" value="PAS domain"/>
    <property type="match status" value="2"/>
</dbReference>
<keyword evidence="7" id="KW-0547">Nucleotide-binding</keyword>
<dbReference type="Gene3D" id="1.10.287.130">
    <property type="match status" value="1"/>
</dbReference>
<comment type="subcellular location">
    <subcellularLocation>
        <location evidence="2">Membrane</location>
        <topology evidence="2">Multi-pass membrane protein</topology>
    </subcellularLocation>
</comment>
<dbReference type="GO" id="GO:0016020">
    <property type="term" value="C:membrane"/>
    <property type="evidence" value="ECO:0007669"/>
    <property type="project" value="UniProtKB-SubCell"/>
</dbReference>
<dbReference type="OrthoDB" id="342253at2157"/>
<dbReference type="InterPro" id="IPR001610">
    <property type="entry name" value="PAC"/>
</dbReference>
<dbReference type="InterPro" id="IPR003594">
    <property type="entry name" value="HATPase_dom"/>
</dbReference>
<dbReference type="GO" id="GO:0030295">
    <property type="term" value="F:protein kinase activator activity"/>
    <property type="evidence" value="ECO:0007669"/>
    <property type="project" value="TreeGrafter"/>
</dbReference>